<dbReference type="EMBL" id="JAVDRF010000018">
    <property type="protein sequence ID" value="MDR6539554.1"/>
    <property type="molecule type" value="Genomic_DNA"/>
</dbReference>
<dbReference type="Proteomes" id="UP001184230">
    <property type="component" value="Unassembled WGS sequence"/>
</dbReference>
<evidence type="ECO:0000313" key="3">
    <source>
        <dbReference type="Proteomes" id="UP001184230"/>
    </source>
</evidence>
<dbReference type="Pfam" id="PF03992">
    <property type="entry name" value="ABM"/>
    <property type="match status" value="1"/>
</dbReference>
<evidence type="ECO:0000259" key="1">
    <source>
        <dbReference type="PROSITE" id="PS51725"/>
    </source>
</evidence>
<reference evidence="2 3" key="1">
    <citation type="submission" date="2023-07" db="EMBL/GenBank/DDBJ databases">
        <title>Sorghum-associated microbial communities from plants grown in Nebraska, USA.</title>
        <authorList>
            <person name="Schachtman D."/>
        </authorList>
    </citation>
    <scope>NUCLEOTIDE SEQUENCE [LARGE SCALE GENOMIC DNA]</scope>
    <source>
        <strain evidence="2 3">DS1781</strain>
    </source>
</reference>
<name>A0ABU1NM86_9BURK</name>
<dbReference type="SUPFAM" id="SSF54909">
    <property type="entry name" value="Dimeric alpha+beta barrel"/>
    <property type="match status" value="1"/>
</dbReference>
<comment type="caution">
    <text evidence="2">The sequence shown here is derived from an EMBL/GenBank/DDBJ whole genome shotgun (WGS) entry which is preliminary data.</text>
</comment>
<organism evidence="2 3">
    <name type="scientific">Variovorax soli</name>
    <dbReference type="NCBI Taxonomy" id="376815"/>
    <lineage>
        <taxon>Bacteria</taxon>
        <taxon>Pseudomonadati</taxon>
        <taxon>Pseudomonadota</taxon>
        <taxon>Betaproteobacteria</taxon>
        <taxon>Burkholderiales</taxon>
        <taxon>Comamonadaceae</taxon>
        <taxon>Variovorax</taxon>
    </lineage>
</organism>
<dbReference type="PROSITE" id="PS51725">
    <property type="entry name" value="ABM"/>
    <property type="match status" value="1"/>
</dbReference>
<dbReference type="PANTHER" id="PTHR33336">
    <property type="entry name" value="QUINOL MONOOXYGENASE YGIN-RELATED"/>
    <property type="match status" value="1"/>
</dbReference>
<gene>
    <name evidence="2" type="ORF">J2739_005351</name>
</gene>
<dbReference type="InterPro" id="IPR011008">
    <property type="entry name" value="Dimeric_a/b-barrel"/>
</dbReference>
<protein>
    <submittedName>
        <fullName evidence="2">Quinol monooxygenase YgiN</fullName>
    </submittedName>
</protein>
<dbReference type="PANTHER" id="PTHR33336:SF15">
    <property type="entry name" value="ABM DOMAIN-CONTAINING PROTEIN"/>
    <property type="match status" value="1"/>
</dbReference>
<feature type="domain" description="ABM" evidence="1">
    <location>
        <begin position="48"/>
        <end position="137"/>
    </location>
</feature>
<accession>A0ABU1NM86</accession>
<dbReference type="Gene3D" id="3.30.70.100">
    <property type="match status" value="1"/>
</dbReference>
<dbReference type="GO" id="GO:0004497">
    <property type="term" value="F:monooxygenase activity"/>
    <property type="evidence" value="ECO:0007669"/>
    <property type="project" value="UniProtKB-KW"/>
</dbReference>
<proteinExistence type="predicted"/>
<evidence type="ECO:0000313" key="2">
    <source>
        <dbReference type="EMBL" id="MDR6539554.1"/>
    </source>
</evidence>
<dbReference type="InterPro" id="IPR050744">
    <property type="entry name" value="AI-2_Isomerase_LsrG"/>
</dbReference>
<keyword evidence="2" id="KW-0503">Monooxygenase</keyword>
<sequence>MNSVAFGVVATEMTEVIRGAKVQGQTTRRDSARAIRSELKLKGEDAMIIVLGSFVVQGGSMDQALALSQQHVRRSRTEPGCIEHNVSIDAERPDRLVFVERWESAQALQAHFAVPESRAFAREIGRLAVAPPSIEIFDASALPAGR</sequence>
<dbReference type="InterPro" id="IPR007138">
    <property type="entry name" value="ABM_dom"/>
</dbReference>
<keyword evidence="2" id="KW-0560">Oxidoreductase</keyword>
<dbReference type="RefSeq" id="WP_309907344.1">
    <property type="nucleotide sequence ID" value="NZ_JAVDRF010000018.1"/>
</dbReference>
<keyword evidence="3" id="KW-1185">Reference proteome</keyword>